<dbReference type="EMBL" id="AGEK01000002">
    <property type="protein sequence ID" value="EHO75110.1"/>
    <property type="molecule type" value="Genomic_DNA"/>
</dbReference>
<comment type="caution">
    <text evidence="1">The sequence shown here is derived from an EMBL/GenBank/DDBJ whole genome shotgun (WGS) entry which is preliminary data.</text>
</comment>
<name>H1HIQ3_9BACT</name>
<evidence type="ECO:0000313" key="1">
    <source>
        <dbReference type="EMBL" id="EHO75110.1"/>
    </source>
</evidence>
<dbReference type="AlphaFoldDB" id="H1HIQ3"/>
<gene>
    <name evidence="1" type="ORF">HMPREF9944_00047</name>
</gene>
<dbReference type="RefSeq" id="WP_008563611.1">
    <property type="nucleotide sequence ID" value="NZ_JH594500.1"/>
</dbReference>
<sequence length="311" mass="36603">MITDKEYPATHSMATSWYCVDEDGNVGIFDIDDNGPVPVGEYRQNCVDEVFYEDFTFDEAQFKRLHLSPDQISQMLEPMDIKDVWEESVIDNGQINVSWMDVIVQIDMDKFDIFKKAHELDASPYHPLVCLSEELGLFYADFFDNKAGVDLLEQNDVVKAKFKAPHFEYTDEDDKEEQERIGKENKKFPVYIYRQNYWPFHDPAIRVTCPTNPLKIDQLPDNIKRQVKALSVRFSKKEKIQLAELLPVGSIWSIRYVYDNKIWWELASSDGGTIYYNESTNVIIQKQEMDRYIDEGLAEEWEYDKHKEIKR</sequence>
<dbReference type="PATRIC" id="fig|999422.3.peg.46"/>
<reference evidence="1 2" key="1">
    <citation type="submission" date="2011-12" db="EMBL/GenBank/DDBJ databases">
        <title>The Genome Sequence of Prevotella maculosa OT 289.</title>
        <authorList>
            <consortium name="The Broad Institute Genome Sequencing Platform"/>
            <person name="Earl A."/>
            <person name="Ward D."/>
            <person name="Feldgarden M."/>
            <person name="Gevers D."/>
            <person name="Izard J."/>
            <person name="Blanton J.M."/>
            <person name="Mathney J."/>
            <person name="Tanner A.C."/>
            <person name="Dewhirst F.E."/>
            <person name="Young S.K."/>
            <person name="Zeng Q."/>
            <person name="Gargeya S."/>
            <person name="Fitzgerald M."/>
            <person name="Haas B."/>
            <person name="Abouelleil A."/>
            <person name="Alvarado L."/>
            <person name="Arachchi H.M."/>
            <person name="Berlin A."/>
            <person name="Chapman S.B."/>
            <person name="Gearin G."/>
            <person name="Goldberg J."/>
            <person name="Griggs A."/>
            <person name="Gujja S."/>
            <person name="Hansen M."/>
            <person name="Heiman D."/>
            <person name="Howarth C."/>
            <person name="Larimer J."/>
            <person name="Lui A."/>
            <person name="MacDonald P.J.P."/>
            <person name="McCowen C."/>
            <person name="Montmayeur A."/>
            <person name="Murphy C."/>
            <person name="Neiman D."/>
            <person name="Pearson M."/>
            <person name="Priest M."/>
            <person name="Roberts A."/>
            <person name="Saif S."/>
            <person name="Shea T."/>
            <person name="Sisk P."/>
            <person name="Stolte C."/>
            <person name="Sykes S."/>
            <person name="Wortman J."/>
            <person name="Nusbaum C."/>
            <person name="Birren B."/>
        </authorList>
    </citation>
    <scope>NUCLEOTIDE SEQUENCE [LARGE SCALE GENOMIC DNA]</scope>
    <source>
        <strain evidence="1 2">OT 289</strain>
    </source>
</reference>
<dbReference type="HOGENOM" id="CLU_893883_0_0_10"/>
<keyword evidence="2" id="KW-1185">Reference proteome</keyword>
<organism evidence="1 2">
    <name type="scientific">Segatella maculosa OT 289</name>
    <dbReference type="NCBI Taxonomy" id="999422"/>
    <lineage>
        <taxon>Bacteria</taxon>
        <taxon>Pseudomonadati</taxon>
        <taxon>Bacteroidota</taxon>
        <taxon>Bacteroidia</taxon>
        <taxon>Bacteroidales</taxon>
        <taxon>Prevotellaceae</taxon>
        <taxon>Segatella</taxon>
    </lineage>
</organism>
<dbReference type="STRING" id="999422.HMPREF9944_00047"/>
<protein>
    <submittedName>
        <fullName evidence="1">Uncharacterized protein</fullName>
    </submittedName>
</protein>
<dbReference type="OrthoDB" id="1057730at2"/>
<proteinExistence type="predicted"/>
<dbReference type="Proteomes" id="UP000003167">
    <property type="component" value="Unassembled WGS sequence"/>
</dbReference>
<accession>H1HIQ3</accession>
<evidence type="ECO:0000313" key="2">
    <source>
        <dbReference type="Proteomes" id="UP000003167"/>
    </source>
</evidence>